<dbReference type="Pfam" id="PF03703">
    <property type="entry name" value="bPH_2"/>
    <property type="match status" value="3"/>
</dbReference>
<organism evidence="3 4">
    <name type="scientific">Halobacillus mangrovi</name>
    <dbReference type="NCBI Taxonomy" id="402384"/>
    <lineage>
        <taxon>Bacteria</taxon>
        <taxon>Bacillati</taxon>
        <taxon>Bacillota</taxon>
        <taxon>Bacilli</taxon>
        <taxon>Bacillales</taxon>
        <taxon>Bacillaceae</taxon>
        <taxon>Halobacillus</taxon>
    </lineage>
</organism>
<dbReference type="STRING" id="402384.HM131_15675"/>
<gene>
    <name evidence="3" type="ORF">HM131_15675</name>
</gene>
<keyword evidence="1" id="KW-1133">Transmembrane helix</keyword>
<dbReference type="OrthoDB" id="2195155at2"/>
<dbReference type="AlphaFoldDB" id="A0A1W5ZY57"/>
<keyword evidence="1" id="KW-0472">Membrane</keyword>
<evidence type="ECO:0000259" key="2">
    <source>
        <dbReference type="Pfam" id="PF03703"/>
    </source>
</evidence>
<dbReference type="Proteomes" id="UP000192527">
    <property type="component" value="Chromosome"/>
</dbReference>
<dbReference type="KEGG" id="hmn:HM131_15675"/>
<feature type="transmembrane region" description="Helical" evidence="1">
    <location>
        <begin position="20"/>
        <end position="38"/>
    </location>
</feature>
<feature type="transmembrane region" description="Helical" evidence="1">
    <location>
        <begin position="44"/>
        <end position="63"/>
    </location>
</feature>
<keyword evidence="1" id="KW-0812">Transmembrane</keyword>
<protein>
    <recommendedName>
        <fullName evidence="2">YdbS-like PH domain-containing protein</fullName>
    </recommendedName>
</protein>
<dbReference type="RefSeq" id="WP_085030658.1">
    <property type="nucleotide sequence ID" value="NZ_CP020772.1"/>
</dbReference>
<reference evidence="3 4" key="1">
    <citation type="submission" date="2017-04" db="EMBL/GenBank/DDBJ databases">
        <title>The whole genome sequencing and assembly of Halobacillus mangrovi strain.</title>
        <authorList>
            <person name="Lee S.-J."/>
            <person name="Park M.-K."/>
            <person name="Kim J.-Y."/>
            <person name="Lee Y.-J."/>
            <person name="Yi H."/>
            <person name="Bahn Y.-S."/>
            <person name="Kim J.F."/>
            <person name="Lee D.-W."/>
        </authorList>
    </citation>
    <scope>NUCLEOTIDE SEQUENCE [LARGE SCALE GENOMIC DNA]</scope>
    <source>
        <strain evidence="3 4">KTB 131</strain>
    </source>
</reference>
<dbReference type="PANTHER" id="PTHR34473">
    <property type="entry name" value="UPF0699 TRANSMEMBRANE PROTEIN YDBS"/>
    <property type="match status" value="1"/>
</dbReference>
<proteinExistence type="predicted"/>
<evidence type="ECO:0000256" key="1">
    <source>
        <dbReference type="SAM" id="Phobius"/>
    </source>
</evidence>
<evidence type="ECO:0000313" key="3">
    <source>
        <dbReference type="EMBL" id="ARI78199.1"/>
    </source>
</evidence>
<dbReference type="PIRSF" id="PIRSF026631">
    <property type="entry name" value="UCP026631"/>
    <property type="match status" value="1"/>
</dbReference>
<feature type="domain" description="YdbS-like PH" evidence="2">
    <location>
        <begin position="65"/>
        <end position="147"/>
    </location>
</feature>
<feature type="transmembrane region" description="Helical" evidence="1">
    <location>
        <begin position="222"/>
        <end position="250"/>
    </location>
</feature>
<dbReference type="EMBL" id="CP020772">
    <property type="protein sequence ID" value="ARI78199.1"/>
    <property type="molecule type" value="Genomic_DNA"/>
</dbReference>
<feature type="domain" description="YdbS-like PH" evidence="2">
    <location>
        <begin position="252"/>
        <end position="335"/>
    </location>
</feature>
<dbReference type="PANTHER" id="PTHR34473:SF2">
    <property type="entry name" value="UPF0699 TRANSMEMBRANE PROTEIN YDBT"/>
    <property type="match status" value="1"/>
</dbReference>
<accession>A0A1W5ZY57</accession>
<keyword evidence="4" id="KW-1185">Reference proteome</keyword>
<dbReference type="InterPro" id="IPR014529">
    <property type="entry name" value="UCP026631"/>
</dbReference>
<feature type="domain" description="YdbS-like PH" evidence="2">
    <location>
        <begin position="400"/>
        <end position="458"/>
    </location>
</feature>
<name>A0A1W5ZY57_9BACI</name>
<sequence length="482" mass="54920">MFEPKRLHPISALINFVKSLKDALLPLLVVFFINGNVLSGDIEWVPLLIWVGFLLLILVAGIVKWLRFTYRVEEGELRIEYGLLFRKKRYIPFERIQSLDFSEGIFHRPFQLVKVSVETAGSTDSQKAEGELTAIKLTEAKELEALILKEKNKKVEYEQGEESKNEWSARKKVYEMNMKDIILMAITSGGAGVVISGVGVFFSQVMDVLPLGAIYDQILDWIQIGVLIVAFTALMVLLIAYAISILLTIFRYANFTVYLNEDDLIITRGWLEKKQMTIPLNRIQGLRVDENLIRQPLGFASVTIISAGGGLPNESDQQLRVLPFIKKKKIARVLQEILTEYRFDVDWKKPPKRAKIRYMIRHSWFAWLAVVPLSIFLFPYGVFGILGALAFTGLGLLAYNDAGWDIEDQQLTLRSRSITRQTYVMKKYRIQAASLSQSIFQKRVDLESVHVTLKSGVGGAQAQCLYLEDKDSRKIIGWYRPG</sequence>
<feature type="transmembrane region" description="Helical" evidence="1">
    <location>
        <begin position="358"/>
        <end position="376"/>
    </location>
</feature>
<feature type="transmembrane region" description="Helical" evidence="1">
    <location>
        <begin position="181"/>
        <end position="202"/>
    </location>
</feature>
<dbReference type="InterPro" id="IPR005182">
    <property type="entry name" value="YdbS-like_PH"/>
</dbReference>
<evidence type="ECO:0000313" key="4">
    <source>
        <dbReference type="Proteomes" id="UP000192527"/>
    </source>
</evidence>